<dbReference type="Proteomes" id="UP000316727">
    <property type="component" value="Unassembled WGS sequence"/>
</dbReference>
<dbReference type="SUPFAM" id="SSF53254">
    <property type="entry name" value="Phosphoglycerate mutase-like"/>
    <property type="match status" value="1"/>
</dbReference>
<comment type="caution">
    <text evidence="1">The sequence shown here is derived from an EMBL/GenBank/DDBJ whole genome shotgun (WGS) entry which is preliminary data.</text>
</comment>
<dbReference type="AlphaFoldDB" id="A0A501W4U7"/>
<organism evidence="1 2">
    <name type="scientific">Pontibacter mangrovi</name>
    <dbReference type="NCBI Taxonomy" id="2589816"/>
    <lineage>
        <taxon>Bacteria</taxon>
        <taxon>Pseudomonadati</taxon>
        <taxon>Bacteroidota</taxon>
        <taxon>Cytophagia</taxon>
        <taxon>Cytophagales</taxon>
        <taxon>Hymenobacteraceae</taxon>
        <taxon>Pontibacter</taxon>
    </lineage>
</organism>
<gene>
    <name evidence="1" type="ORF">FJM65_08980</name>
</gene>
<proteinExistence type="predicted"/>
<evidence type="ECO:0000313" key="2">
    <source>
        <dbReference type="Proteomes" id="UP000316727"/>
    </source>
</evidence>
<dbReference type="RefSeq" id="WP_140621170.1">
    <property type="nucleotide sequence ID" value="NZ_VFRQ01000004.1"/>
</dbReference>
<reference evidence="1 2" key="1">
    <citation type="submission" date="2019-06" db="EMBL/GenBank/DDBJ databases">
        <title>A novel bacterium of genus Pontibacter, isolated from marine sediment.</title>
        <authorList>
            <person name="Huang H."/>
            <person name="Mo K."/>
            <person name="Hu Y."/>
        </authorList>
    </citation>
    <scope>NUCLEOTIDE SEQUENCE [LARGE SCALE GENOMIC DNA]</scope>
    <source>
        <strain evidence="1 2">HB172049</strain>
    </source>
</reference>
<protein>
    <submittedName>
        <fullName evidence="1">Histidine phosphatase family protein</fullName>
    </submittedName>
</protein>
<dbReference type="SMART" id="SM00855">
    <property type="entry name" value="PGAM"/>
    <property type="match status" value="1"/>
</dbReference>
<dbReference type="InterPro" id="IPR029033">
    <property type="entry name" value="His_PPase_superfam"/>
</dbReference>
<sequence>MPDAPMPPKRIFLIRHAKPQVDRKGFFSAHQARAYVSAYDTAEVEEFVLQHEAIPYKHIRKVYCSTLVRSQQTARAIFGDGVELRIDATFREFERRVFGLPLVRLPIKLWLLGARLLWFLGFNNGGIETFKQARARARKAAEMLSEDAHQHKTTVLVAHGLLNHFIKRELVRMGWQQSIKGGTGFLAVDMLTFA</sequence>
<dbReference type="InterPro" id="IPR013078">
    <property type="entry name" value="His_Pase_superF_clade-1"/>
</dbReference>
<name>A0A501W4U7_9BACT</name>
<dbReference type="EMBL" id="VFRQ01000004">
    <property type="protein sequence ID" value="TPE44278.1"/>
    <property type="molecule type" value="Genomic_DNA"/>
</dbReference>
<dbReference type="OrthoDB" id="892470at2"/>
<accession>A0A501W4U7</accession>
<keyword evidence="2" id="KW-1185">Reference proteome</keyword>
<dbReference type="Pfam" id="PF00300">
    <property type="entry name" value="His_Phos_1"/>
    <property type="match status" value="1"/>
</dbReference>
<evidence type="ECO:0000313" key="1">
    <source>
        <dbReference type="EMBL" id="TPE44278.1"/>
    </source>
</evidence>
<dbReference type="Gene3D" id="3.40.50.1240">
    <property type="entry name" value="Phosphoglycerate mutase-like"/>
    <property type="match status" value="1"/>
</dbReference>